<comment type="subcellular location">
    <subcellularLocation>
        <location evidence="1">Membrane</location>
        <topology evidence="1">Multi-pass membrane protein</topology>
    </subcellularLocation>
</comment>
<dbReference type="EMBL" id="JACHJN010000009">
    <property type="protein sequence ID" value="MBB5958737.1"/>
    <property type="molecule type" value="Genomic_DNA"/>
</dbReference>
<comment type="similarity">
    <text evidence="2 7">Belongs to the purine-cytosine permease (2.A.39) family.</text>
</comment>
<sequence length="449" mass="45938">MSRWTVEQTGIDWITDAERHGTPRRQFWPWAAANLGIYGVTTGVYVVALGLGWWQALIAITLGVLLSYPLLGLVAVAGTKGGAPTMVLSRAAFGVHGNALPGALNYLALIGWETLAVTLGALSARTVLTRLGVNAGLSLVLGFVLVTGASVVLGVYGLHVITRVHRWITVALAVMTAGYLAMVLPGVDPANLPTGGGATAILSGVALVAAATGLGWITGGADYSRYLPRTSSPRAVAGWTALGGALAPLVLMTAGVLLSADPELAATAATDPIGALADRLPTWFLLPFLTAVLLSLVASGTLGVYSSGLALQALGVRIRRPLTVVVDAVLVVAFGSYVVFRAPDFLGPWQAFLSALGTVAAAWSAIFVADLLLHRRDGYSAPDLTNPDGGYGRVNPAGTSALVAATIAGHFLGAATAFLVAAALYTALTTTVLRPRRPVTPAGPTAPAG</sequence>
<dbReference type="PANTHER" id="PTHR31806:SF1">
    <property type="entry name" value="PURINE-CYTOSINE PERMEASE FCY2-RELATED"/>
    <property type="match status" value="1"/>
</dbReference>
<keyword evidence="3 7" id="KW-0813">Transport</keyword>
<feature type="transmembrane region" description="Helical" evidence="8">
    <location>
        <begin position="53"/>
        <end position="78"/>
    </location>
</feature>
<comment type="caution">
    <text evidence="9">The sequence shown here is derived from an EMBL/GenBank/DDBJ whole genome shotgun (WGS) entry which is preliminary data.</text>
</comment>
<feature type="transmembrane region" description="Helical" evidence="8">
    <location>
        <begin position="199"/>
        <end position="218"/>
    </location>
</feature>
<keyword evidence="5 8" id="KW-1133">Transmembrane helix</keyword>
<dbReference type="PANTHER" id="PTHR31806">
    <property type="entry name" value="PURINE-CYTOSINE PERMEASE FCY2-RELATED"/>
    <property type="match status" value="1"/>
</dbReference>
<feature type="transmembrane region" description="Helical" evidence="8">
    <location>
        <begin position="239"/>
        <end position="260"/>
    </location>
</feature>
<keyword evidence="4 8" id="KW-0812">Transmembrane</keyword>
<dbReference type="RefSeq" id="WP_184694988.1">
    <property type="nucleotide sequence ID" value="NZ_JACHJN010000009.1"/>
</dbReference>
<evidence type="ECO:0000256" key="7">
    <source>
        <dbReference type="PIRNR" id="PIRNR002744"/>
    </source>
</evidence>
<organism evidence="9 10">
    <name type="scientific">Saccharothrix tamanrassetensis</name>
    <dbReference type="NCBI Taxonomy" id="1051531"/>
    <lineage>
        <taxon>Bacteria</taxon>
        <taxon>Bacillati</taxon>
        <taxon>Actinomycetota</taxon>
        <taxon>Actinomycetes</taxon>
        <taxon>Pseudonocardiales</taxon>
        <taxon>Pseudonocardiaceae</taxon>
        <taxon>Saccharothrix</taxon>
    </lineage>
</organism>
<dbReference type="GO" id="GO:0005886">
    <property type="term" value="C:plasma membrane"/>
    <property type="evidence" value="ECO:0007669"/>
    <property type="project" value="TreeGrafter"/>
</dbReference>
<evidence type="ECO:0000256" key="4">
    <source>
        <dbReference type="ARBA" id="ARBA00022692"/>
    </source>
</evidence>
<evidence type="ECO:0000256" key="3">
    <source>
        <dbReference type="ARBA" id="ARBA00022448"/>
    </source>
</evidence>
<reference evidence="9 10" key="1">
    <citation type="submission" date="2020-08" db="EMBL/GenBank/DDBJ databases">
        <title>Genomic Encyclopedia of Type Strains, Phase III (KMG-III): the genomes of soil and plant-associated and newly described type strains.</title>
        <authorList>
            <person name="Whitman W."/>
        </authorList>
    </citation>
    <scope>NUCLEOTIDE SEQUENCE [LARGE SCALE GENOMIC DNA]</scope>
    <source>
        <strain evidence="9 10">CECT 8640</strain>
    </source>
</reference>
<feature type="transmembrane region" description="Helical" evidence="8">
    <location>
        <begin position="167"/>
        <end position="187"/>
    </location>
</feature>
<feature type="transmembrane region" description="Helical" evidence="8">
    <location>
        <begin position="322"/>
        <end position="340"/>
    </location>
</feature>
<dbReference type="Gene3D" id="1.10.4160.10">
    <property type="entry name" value="Hydantoin permease"/>
    <property type="match status" value="1"/>
</dbReference>
<evidence type="ECO:0000256" key="2">
    <source>
        <dbReference type="ARBA" id="ARBA00008974"/>
    </source>
</evidence>
<feature type="transmembrane region" description="Helical" evidence="8">
    <location>
        <begin position="99"/>
        <end position="123"/>
    </location>
</feature>
<name>A0A841CRS7_9PSEU</name>
<dbReference type="InterPro" id="IPR001248">
    <property type="entry name" value="Pur-cyt_permease"/>
</dbReference>
<protein>
    <submittedName>
        <fullName evidence="9">Purine-cytosine permease-like protein</fullName>
    </submittedName>
</protein>
<keyword evidence="10" id="KW-1185">Reference proteome</keyword>
<accession>A0A841CRS7</accession>
<feature type="transmembrane region" description="Helical" evidence="8">
    <location>
        <begin position="135"/>
        <end position="155"/>
    </location>
</feature>
<evidence type="ECO:0000313" key="9">
    <source>
        <dbReference type="EMBL" id="MBB5958737.1"/>
    </source>
</evidence>
<evidence type="ECO:0000256" key="6">
    <source>
        <dbReference type="ARBA" id="ARBA00023136"/>
    </source>
</evidence>
<dbReference type="PIRSF" id="PIRSF002744">
    <property type="entry name" value="Pur-cyt_permease"/>
    <property type="match status" value="1"/>
</dbReference>
<evidence type="ECO:0000256" key="5">
    <source>
        <dbReference type="ARBA" id="ARBA00022989"/>
    </source>
</evidence>
<gene>
    <name evidence="9" type="ORF">FHS29_005346</name>
</gene>
<dbReference type="GO" id="GO:0022857">
    <property type="term" value="F:transmembrane transporter activity"/>
    <property type="evidence" value="ECO:0007669"/>
    <property type="project" value="InterPro"/>
</dbReference>
<evidence type="ECO:0000256" key="8">
    <source>
        <dbReference type="SAM" id="Phobius"/>
    </source>
</evidence>
<feature type="transmembrane region" description="Helical" evidence="8">
    <location>
        <begin position="280"/>
        <end position="310"/>
    </location>
</feature>
<dbReference type="Proteomes" id="UP000547510">
    <property type="component" value="Unassembled WGS sequence"/>
</dbReference>
<dbReference type="InterPro" id="IPR026030">
    <property type="entry name" value="Pur-cyt_permease_Fcy2/21/22"/>
</dbReference>
<evidence type="ECO:0000256" key="1">
    <source>
        <dbReference type="ARBA" id="ARBA00004141"/>
    </source>
</evidence>
<proteinExistence type="inferred from homology"/>
<evidence type="ECO:0000313" key="10">
    <source>
        <dbReference type="Proteomes" id="UP000547510"/>
    </source>
</evidence>
<feature type="transmembrane region" description="Helical" evidence="8">
    <location>
        <begin position="352"/>
        <end position="373"/>
    </location>
</feature>
<feature type="transmembrane region" description="Helical" evidence="8">
    <location>
        <begin position="27"/>
        <end position="47"/>
    </location>
</feature>
<feature type="transmembrane region" description="Helical" evidence="8">
    <location>
        <begin position="401"/>
        <end position="428"/>
    </location>
</feature>
<dbReference type="AlphaFoldDB" id="A0A841CRS7"/>
<keyword evidence="6 7" id="KW-0472">Membrane</keyword>
<dbReference type="Pfam" id="PF02133">
    <property type="entry name" value="Transp_cyt_pur"/>
    <property type="match status" value="1"/>
</dbReference>